<keyword evidence="8" id="KW-1185">Reference proteome</keyword>
<dbReference type="GO" id="GO:0016616">
    <property type="term" value="F:oxidoreductase activity, acting on the CH-OH group of donors, NAD or NADP as acceptor"/>
    <property type="evidence" value="ECO:0007669"/>
    <property type="project" value="InterPro"/>
</dbReference>
<dbReference type="SUPFAM" id="SSF51735">
    <property type="entry name" value="NAD(P)-binding Rossmann-fold domains"/>
    <property type="match status" value="1"/>
</dbReference>
<dbReference type="OrthoDB" id="4324715at2"/>
<evidence type="ECO:0000313" key="8">
    <source>
        <dbReference type="Proteomes" id="UP000293764"/>
    </source>
</evidence>
<organism evidence="7 8">
    <name type="scientific">Pengzhenrongella frigida</name>
    <dbReference type="NCBI Taxonomy" id="1259133"/>
    <lineage>
        <taxon>Bacteria</taxon>
        <taxon>Bacillati</taxon>
        <taxon>Actinomycetota</taxon>
        <taxon>Actinomycetes</taxon>
        <taxon>Micrococcales</taxon>
        <taxon>Pengzhenrongella</taxon>
    </lineage>
</organism>
<comment type="caution">
    <text evidence="7">The sequence shown here is derived from an EMBL/GenBank/DDBJ whole genome shotgun (WGS) entry which is preliminary data.</text>
</comment>
<evidence type="ECO:0000256" key="1">
    <source>
        <dbReference type="ARBA" id="ARBA00005854"/>
    </source>
</evidence>
<feature type="domain" description="D-isomer specific 2-hydroxyacid dehydrogenase NAD-binding" evidence="6">
    <location>
        <begin position="108"/>
        <end position="278"/>
    </location>
</feature>
<dbReference type="InterPro" id="IPR029753">
    <property type="entry name" value="D-isomer_DH_CS"/>
</dbReference>
<dbReference type="PROSITE" id="PS00671">
    <property type="entry name" value="D_2_HYDROXYACID_DH_3"/>
    <property type="match status" value="1"/>
</dbReference>
<evidence type="ECO:0000256" key="3">
    <source>
        <dbReference type="ARBA" id="ARBA00023027"/>
    </source>
</evidence>
<accession>A0A4Q5MWQ2</accession>
<dbReference type="GO" id="GO:0051287">
    <property type="term" value="F:NAD binding"/>
    <property type="evidence" value="ECO:0007669"/>
    <property type="project" value="InterPro"/>
</dbReference>
<dbReference type="InterPro" id="IPR036291">
    <property type="entry name" value="NAD(P)-bd_dom_sf"/>
</dbReference>
<keyword evidence="2 4" id="KW-0560">Oxidoreductase</keyword>
<dbReference type="Pfam" id="PF02826">
    <property type="entry name" value="2-Hacid_dh_C"/>
    <property type="match status" value="1"/>
</dbReference>
<dbReference type="SUPFAM" id="SSF52283">
    <property type="entry name" value="Formate/glycerate dehydrogenase catalytic domain-like"/>
    <property type="match status" value="1"/>
</dbReference>
<feature type="domain" description="D-isomer specific 2-hydroxyacid dehydrogenase catalytic" evidence="5">
    <location>
        <begin position="63"/>
        <end position="310"/>
    </location>
</feature>
<dbReference type="Gene3D" id="3.40.50.720">
    <property type="entry name" value="NAD(P)-binding Rossmann-like Domain"/>
    <property type="match status" value="2"/>
</dbReference>
<dbReference type="PANTHER" id="PTHR43333">
    <property type="entry name" value="2-HACID_DH_C DOMAIN-CONTAINING PROTEIN"/>
    <property type="match status" value="1"/>
</dbReference>
<dbReference type="CDD" id="cd12166">
    <property type="entry name" value="2-Hacid_dh_7"/>
    <property type="match status" value="1"/>
</dbReference>
<dbReference type="AlphaFoldDB" id="A0A4Q5MWQ2"/>
<dbReference type="Proteomes" id="UP000293764">
    <property type="component" value="Unassembled WGS sequence"/>
</dbReference>
<evidence type="ECO:0000259" key="5">
    <source>
        <dbReference type="Pfam" id="PF00389"/>
    </source>
</evidence>
<comment type="similarity">
    <text evidence="1 4">Belongs to the D-isomer specific 2-hydroxyacid dehydrogenase family.</text>
</comment>
<dbReference type="PANTHER" id="PTHR43333:SF1">
    <property type="entry name" value="D-ISOMER SPECIFIC 2-HYDROXYACID DEHYDROGENASE NAD-BINDING DOMAIN-CONTAINING PROTEIN"/>
    <property type="match status" value="1"/>
</dbReference>
<keyword evidence="3" id="KW-0520">NAD</keyword>
<evidence type="ECO:0000313" key="7">
    <source>
        <dbReference type="EMBL" id="RYV50132.1"/>
    </source>
</evidence>
<evidence type="ECO:0000256" key="4">
    <source>
        <dbReference type="RuleBase" id="RU003719"/>
    </source>
</evidence>
<dbReference type="InterPro" id="IPR006140">
    <property type="entry name" value="D-isomer_DH_NAD-bd"/>
</dbReference>
<proteinExistence type="inferred from homology"/>
<dbReference type="InterPro" id="IPR006139">
    <property type="entry name" value="D-isomer_2_OHA_DH_cat_dom"/>
</dbReference>
<protein>
    <submittedName>
        <fullName evidence="7">Dihydrofolate reductase</fullName>
    </submittedName>
</protein>
<dbReference type="EMBL" id="SDWW01000041">
    <property type="protein sequence ID" value="RYV50132.1"/>
    <property type="molecule type" value="Genomic_DNA"/>
</dbReference>
<reference evidence="7 8" key="1">
    <citation type="submission" date="2019-01" db="EMBL/GenBank/DDBJ databases">
        <title>Novel species of Cellulomonas.</title>
        <authorList>
            <person name="Liu Q."/>
            <person name="Xin Y.-H."/>
        </authorList>
    </citation>
    <scope>NUCLEOTIDE SEQUENCE [LARGE SCALE GENOMIC DNA]</scope>
    <source>
        <strain evidence="7 8">HLT2-17</strain>
    </source>
</reference>
<gene>
    <name evidence="7" type="ORF">EUA98_15190</name>
</gene>
<sequence>MPTPHSLTVTVPDAATLVDLRAPAGIRLVEWGLAADLPADVASVVDAVVAPHGLVDPTGFARLHRLPRLSYVQLPSAGYEHVLPHLPRGITLANARGVHDDETAELAIGLVLASLRGLDVCLRQQADRVWAPHQRTSLADRRVLVLGHGSVGSAIAARLVPFRVDVVRVARTARDEPTGHVHGVDELGALLPTVDVVIVIVPQTPDTVGMVDARFLALMPDGALLVNVARGTVVDTAALLAELGSGRLRAALDVTDPEPLPADHPLWRAPGVIITPHEGGNTTATHPRMVALVQAQLDRLVAGEPLANVVART</sequence>
<dbReference type="RefSeq" id="WP_130103537.1">
    <property type="nucleotide sequence ID" value="NZ_SDWW01000041.1"/>
</dbReference>
<dbReference type="Pfam" id="PF00389">
    <property type="entry name" value="2-Hacid_dh"/>
    <property type="match status" value="1"/>
</dbReference>
<evidence type="ECO:0000259" key="6">
    <source>
        <dbReference type="Pfam" id="PF02826"/>
    </source>
</evidence>
<name>A0A4Q5MWQ2_9MICO</name>
<evidence type="ECO:0000256" key="2">
    <source>
        <dbReference type="ARBA" id="ARBA00023002"/>
    </source>
</evidence>